<gene>
    <name evidence="1" type="ORF">GCM10023331_01850</name>
</gene>
<evidence type="ECO:0008006" key="3">
    <source>
        <dbReference type="Google" id="ProtNLM"/>
    </source>
</evidence>
<proteinExistence type="predicted"/>
<comment type="caution">
    <text evidence="1">The sequence shown here is derived from an EMBL/GenBank/DDBJ whole genome shotgun (WGS) entry which is preliminary data.</text>
</comment>
<reference evidence="2" key="1">
    <citation type="journal article" date="2019" name="Int. J. Syst. Evol. Microbiol.">
        <title>The Global Catalogue of Microorganisms (GCM) 10K type strain sequencing project: providing services to taxonomists for standard genome sequencing and annotation.</title>
        <authorList>
            <consortium name="The Broad Institute Genomics Platform"/>
            <consortium name="The Broad Institute Genome Sequencing Center for Infectious Disease"/>
            <person name="Wu L."/>
            <person name="Ma J."/>
        </authorList>
    </citation>
    <scope>NUCLEOTIDE SEQUENCE [LARGE SCALE GENOMIC DNA]</scope>
    <source>
        <strain evidence="2">JCM 18326</strain>
    </source>
</reference>
<evidence type="ECO:0000313" key="2">
    <source>
        <dbReference type="Proteomes" id="UP001500298"/>
    </source>
</evidence>
<protein>
    <recommendedName>
        <fullName evidence="3">Lipoprotein</fullName>
    </recommendedName>
</protein>
<sequence length="160" mass="19095">MFLYLKFKIQLCIPKTMKKTLSLLLLLSLFSCDYQLHRELRKEAEQVQAFFGEDSHWEVTSIQMADTLINNYGSFHFYNFWEDYAAMDLTFTLNGEEEALTNVSVFWNQENEWVRQVSMYLDIDTEKFIRFQGPIYKEGTKIVVEHDDMPSYRMLLTPKN</sequence>
<keyword evidence="2" id="KW-1185">Reference proteome</keyword>
<dbReference type="Proteomes" id="UP001500298">
    <property type="component" value="Unassembled WGS sequence"/>
</dbReference>
<name>A0ABP9CWL9_9BACT</name>
<organism evidence="1 2">
    <name type="scientific">Algivirga pacifica</name>
    <dbReference type="NCBI Taxonomy" id="1162670"/>
    <lineage>
        <taxon>Bacteria</taxon>
        <taxon>Pseudomonadati</taxon>
        <taxon>Bacteroidota</taxon>
        <taxon>Cytophagia</taxon>
        <taxon>Cytophagales</taxon>
        <taxon>Flammeovirgaceae</taxon>
        <taxon>Algivirga</taxon>
    </lineage>
</organism>
<accession>A0ABP9CWL9</accession>
<dbReference type="EMBL" id="BAABJX010000004">
    <property type="protein sequence ID" value="GAA4821143.1"/>
    <property type="molecule type" value="Genomic_DNA"/>
</dbReference>
<dbReference type="PROSITE" id="PS51257">
    <property type="entry name" value="PROKAR_LIPOPROTEIN"/>
    <property type="match status" value="1"/>
</dbReference>
<evidence type="ECO:0000313" key="1">
    <source>
        <dbReference type="EMBL" id="GAA4821143.1"/>
    </source>
</evidence>